<feature type="chain" id="PRO_5035602172" description="Right handed beta helix domain-containing protein" evidence="1">
    <location>
        <begin position="22"/>
        <end position="938"/>
    </location>
</feature>
<protein>
    <recommendedName>
        <fullName evidence="2">Right handed beta helix domain-containing protein</fullName>
    </recommendedName>
</protein>
<gene>
    <name evidence="3" type="ORF">BJG266_LOCUS22755</name>
    <name evidence="4" type="ORF">QVE165_LOCUS26320</name>
</gene>
<feature type="domain" description="Right handed beta helix" evidence="2">
    <location>
        <begin position="635"/>
        <end position="790"/>
    </location>
</feature>
<dbReference type="EMBL" id="CAJNOM010000195">
    <property type="protein sequence ID" value="CAF1210234.1"/>
    <property type="molecule type" value="Genomic_DNA"/>
</dbReference>
<dbReference type="Pfam" id="PF13229">
    <property type="entry name" value="Beta_helix"/>
    <property type="match status" value="1"/>
</dbReference>
<comment type="caution">
    <text evidence="3">The sequence shown here is derived from an EMBL/GenBank/DDBJ whole genome shotgun (WGS) entry which is preliminary data.</text>
</comment>
<dbReference type="Gene3D" id="3.40.50.1820">
    <property type="entry name" value="alpha/beta hydrolase"/>
    <property type="match status" value="1"/>
</dbReference>
<name>A0A814QZ20_9BILA</name>
<dbReference type="Proteomes" id="UP000663832">
    <property type="component" value="Unassembled WGS sequence"/>
</dbReference>
<dbReference type="PANTHER" id="PTHR36453:SF1">
    <property type="entry name" value="RIGHT HANDED BETA HELIX DOMAIN-CONTAINING PROTEIN"/>
    <property type="match status" value="1"/>
</dbReference>
<dbReference type="SMART" id="SM00710">
    <property type="entry name" value="PbH1"/>
    <property type="match status" value="6"/>
</dbReference>
<evidence type="ECO:0000259" key="2">
    <source>
        <dbReference type="Pfam" id="PF13229"/>
    </source>
</evidence>
<evidence type="ECO:0000313" key="3">
    <source>
        <dbReference type="EMBL" id="CAF1126519.1"/>
    </source>
</evidence>
<evidence type="ECO:0000256" key="1">
    <source>
        <dbReference type="SAM" id="SignalP"/>
    </source>
</evidence>
<dbReference type="InterPro" id="IPR029058">
    <property type="entry name" value="AB_hydrolase_fold"/>
</dbReference>
<reference evidence="3" key="1">
    <citation type="submission" date="2021-02" db="EMBL/GenBank/DDBJ databases">
        <authorList>
            <person name="Nowell W R."/>
        </authorList>
    </citation>
    <scope>NUCLEOTIDE SEQUENCE</scope>
</reference>
<dbReference type="Proteomes" id="UP000663877">
    <property type="component" value="Unassembled WGS sequence"/>
</dbReference>
<sequence length="938" mass="104689">MAMHFGYLVVFSIVLFDSYKGFPNTSDKTKIDIDSIFENGPFGIAETSYEYPTTYDIEMTPSSNNLTTQIRGQLYYPNFTAVNRKGPFPILVFLPGKHPDCRTPVPLGYPAIDINSTDSQGQCPDGMSKVANHLGYSYLGRYFASYGYIVASIDVVSINNKPGIDGDITLNFVRARLVLKTLEKMKEWNDSAEKCKQVLDGIDLSGHFDFAQVGLMGHSRGGEGVRNAYNMLMENKGSSDALMWRNRLAGMNIRAVMEIAPMYYGRDGIKLTVDNVPWAMMVAGCEDDELDYAHVRLASEQMKTAKHPNYVVHVYGANHEYFNSEWQIGIPSCFGDQDPLWDVNATTFKVSDILPYTLNTFLDFTLPKVNGSEAQRRITIFVLASFFRAYVGINADPSLATLLDPSTPLSGDLSEIGRQYFNPVQSILLFNGSDNIFGTPGIEMMPLQEYAQSTFNAFAKAYDASLIRPPQFTFMPSPPQKGNLSLDCLDQIENAIHIDFGNSTKDEILILFDKTHTLNLMTIDIHLARRSSCWFTSTHPSTCAEPREMKTEIQLQTPNGFITATTVSLKSRYNMQFVLCNAMMDMPPEKLAFLPVMFETVRIPITNDIPITGIKFLSRNGGSVILGDIMVPTPTSSIHIISNEVSYGGNVFPSGVGVIVHRAVDVDIVDNSIHHHRYTGVSIGWEWGYAPSYTSNILVHSNYIYNTGQHILCDQGGIYTLGIQPGTIITNNVIKNVFSYAAYMWGIYLDEGSSHIIVSNNVVYNIGWGGLFQHYGANNTIINNVFARNSEIQPPHPDDPIPDGDLRIMNTEDHLSWTFENNIVYDTFQGSNHSAFKSDAPDVRVSFNNNVYYNPYNTPLLFGIQQTSFIEWQKTGQDNSSIIADPLFTGDVNQCDFFTVQSNSPAVKLGFANITKLSKWAPGCGTDNVVNDNQFYHW</sequence>
<dbReference type="Gene3D" id="2.160.20.10">
    <property type="entry name" value="Single-stranded right-handed beta-helix, Pectin lyase-like"/>
    <property type="match status" value="1"/>
</dbReference>
<feature type="signal peptide" evidence="1">
    <location>
        <begin position="1"/>
        <end position="21"/>
    </location>
</feature>
<dbReference type="SUPFAM" id="SSF53474">
    <property type="entry name" value="alpha/beta-Hydrolases"/>
    <property type="match status" value="1"/>
</dbReference>
<dbReference type="InterPro" id="IPR012334">
    <property type="entry name" value="Pectin_lyas_fold"/>
</dbReference>
<proteinExistence type="predicted"/>
<evidence type="ECO:0000313" key="6">
    <source>
        <dbReference type="Proteomes" id="UP000663877"/>
    </source>
</evidence>
<accession>A0A814QZ20</accession>
<dbReference type="OrthoDB" id="10027569at2759"/>
<keyword evidence="5" id="KW-1185">Reference proteome</keyword>
<dbReference type="SUPFAM" id="SSF51126">
    <property type="entry name" value="Pectin lyase-like"/>
    <property type="match status" value="1"/>
</dbReference>
<keyword evidence="1" id="KW-0732">Signal</keyword>
<dbReference type="EMBL" id="CAJNOI010000145">
    <property type="protein sequence ID" value="CAF1126519.1"/>
    <property type="molecule type" value="Genomic_DNA"/>
</dbReference>
<evidence type="ECO:0000313" key="4">
    <source>
        <dbReference type="EMBL" id="CAF1210234.1"/>
    </source>
</evidence>
<dbReference type="InterPro" id="IPR006626">
    <property type="entry name" value="PbH1"/>
</dbReference>
<dbReference type="InterPro" id="IPR011050">
    <property type="entry name" value="Pectin_lyase_fold/virulence"/>
</dbReference>
<dbReference type="InterPro" id="IPR039448">
    <property type="entry name" value="Beta_helix"/>
</dbReference>
<dbReference type="PANTHER" id="PTHR36453">
    <property type="entry name" value="SECRETED PROTEIN-RELATED"/>
    <property type="match status" value="1"/>
</dbReference>
<organism evidence="3 6">
    <name type="scientific">Adineta steineri</name>
    <dbReference type="NCBI Taxonomy" id="433720"/>
    <lineage>
        <taxon>Eukaryota</taxon>
        <taxon>Metazoa</taxon>
        <taxon>Spiralia</taxon>
        <taxon>Gnathifera</taxon>
        <taxon>Rotifera</taxon>
        <taxon>Eurotatoria</taxon>
        <taxon>Bdelloidea</taxon>
        <taxon>Adinetida</taxon>
        <taxon>Adinetidae</taxon>
        <taxon>Adineta</taxon>
    </lineage>
</organism>
<dbReference type="AlphaFoldDB" id="A0A814QZ20"/>
<evidence type="ECO:0000313" key="5">
    <source>
        <dbReference type="Proteomes" id="UP000663832"/>
    </source>
</evidence>